<evidence type="ECO:0000256" key="2">
    <source>
        <dbReference type="ARBA" id="ARBA00023125"/>
    </source>
</evidence>
<protein>
    <recommendedName>
        <fullName evidence="5">NAC domain-containing protein</fullName>
    </recommendedName>
</protein>
<gene>
    <name evidence="6" type="ORF">ACH5RR_030016</name>
</gene>
<keyword evidence="7" id="KW-1185">Reference proteome</keyword>
<name>A0ABD2YWX7_9GENT</name>
<dbReference type="PROSITE" id="PS51005">
    <property type="entry name" value="NAC"/>
    <property type="match status" value="1"/>
</dbReference>
<dbReference type="AlphaFoldDB" id="A0ABD2YWX7"/>
<reference evidence="6 7" key="1">
    <citation type="submission" date="2024-11" db="EMBL/GenBank/DDBJ databases">
        <title>A near-complete genome assembly of Cinchona calisaya.</title>
        <authorList>
            <person name="Lian D.C."/>
            <person name="Zhao X.W."/>
            <person name="Wei L."/>
        </authorList>
    </citation>
    <scope>NUCLEOTIDE SEQUENCE [LARGE SCALE GENOMIC DNA]</scope>
    <source>
        <tissue evidence="6">Nenye</tissue>
    </source>
</reference>
<dbReference type="EMBL" id="JBJUIK010000012">
    <property type="protein sequence ID" value="KAL3510615.1"/>
    <property type="molecule type" value="Genomic_DNA"/>
</dbReference>
<sequence length="161" mass="17881">MSGRKIARTAGLGTWDGQSKDKDILNDSGEVNIGSMKMLNFVLNSGSEAVKSGWIMHEYSLHAEEEVQESVRCLEKPTSPEIRISKRQKPRFEQEDSQPTKILKTNNNENMAIVSAADGTIDELRNLANIDEVQIISPQVLAYIIHKGQVTSPSTLDREGK</sequence>
<keyword evidence="3" id="KW-0804">Transcription</keyword>
<evidence type="ECO:0000313" key="6">
    <source>
        <dbReference type="EMBL" id="KAL3510615.1"/>
    </source>
</evidence>
<feature type="domain" description="NAC" evidence="5">
    <location>
        <begin position="1"/>
        <end position="78"/>
    </location>
</feature>
<keyword evidence="1" id="KW-0805">Transcription regulation</keyword>
<dbReference type="InterPro" id="IPR036093">
    <property type="entry name" value="NAC_dom_sf"/>
</dbReference>
<dbReference type="Proteomes" id="UP001630127">
    <property type="component" value="Unassembled WGS sequence"/>
</dbReference>
<accession>A0ABD2YWX7</accession>
<evidence type="ECO:0000259" key="5">
    <source>
        <dbReference type="PROSITE" id="PS51005"/>
    </source>
</evidence>
<proteinExistence type="predicted"/>
<dbReference type="GO" id="GO:0003677">
    <property type="term" value="F:DNA binding"/>
    <property type="evidence" value="ECO:0007669"/>
    <property type="project" value="UniProtKB-KW"/>
</dbReference>
<dbReference type="SUPFAM" id="SSF101941">
    <property type="entry name" value="NAC domain"/>
    <property type="match status" value="1"/>
</dbReference>
<evidence type="ECO:0000256" key="3">
    <source>
        <dbReference type="ARBA" id="ARBA00023163"/>
    </source>
</evidence>
<dbReference type="Gene3D" id="2.170.150.80">
    <property type="entry name" value="NAC domain"/>
    <property type="match status" value="1"/>
</dbReference>
<comment type="caution">
    <text evidence="6">The sequence shown here is derived from an EMBL/GenBank/DDBJ whole genome shotgun (WGS) entry which is preliminary data.</text>
</comment>
<dbReference type="InterPro" id="IPR003441">
    <property type="entry name" value="NAC-dom"/>
</dbReference>
<keyword evidence="4" id="KW-0539">Nucleus</keyword>
<organism evidence="6 7">
    <name type="scientific">Cinchona calisaya</name>
    <dbReference type="NCBI Taxonomy" id="153742"/>
    <lineage>
        <taxon>Eukaryota</taxon>
        <taxon>Viridiplantae</taxon>
        <taxon>Streptophyta</taxon>
        <taxon>Embryophyta</taxon>
        <taxon>Tracheophyta</taxon>
        <taxon>Spermatophyta</taxon>
        <taxon>Magnoliopsida</taxon>
        <taxon>eudicotyledons</taxon>
        <taxon>Gunneridae</taxon>
        <taxon>Pentapetalae</taxon>
        <taxon>asterids</taxon>
        <taxon>lamiids</taxon>
        <taxon>Gentianales</taxon>
        <taxon>Rubiaceae</taxon>
        <taxon>Cinchonoideae</taxon>
        <taxon>Cinchoneae</taxon>
        <taxon>Cinchona</taxon>
    </lineage>
</organism>
<evidence type="ECO:0000256" key="1">
    <source>
        <dbReference type="ARBA" id="ARBA00023015"/>
    </source>
</evidence>
<keyword evidence="2" id="KW-0238">DNA-binding</keyword>
<dbReference type="Pfam" id="PF02365">
    <property type="entry name" value="NAM"/>
    <property type="match status" value="1"/>
</dbReference>
<evidence type="ECO:0000313" key="7">
    <source>
        <dbReference type="Proteomes" id="UP001630127"/>
    </source>
</evidence>
<evidence type="ECO:0000256" key="4">
    <source>
        <dbReference type="ARBA" id="ARBA00023242"/>
    </source>
</evidence>